<gene>
    <name evidence="13" type="ORF">EJ05DRAFT_472972</name>
</gene>
<evidence type="ECO:0000256" key="4">
    <source>
        <dbReference type="ARBA" id="ARBA00008008"/>
    </source>
</evidence>
<dbReference type="AlphaFoldDB" id="A0A6A6WGQ6"/>
<dbReference type="GO" id="GO:0006207">
    <property type="term" value="P:'de novo' pyrimidine nucleobase biosynthetic process"/>
    <property type="evidence" value="ECO:0007669"/>
    <property type="project" value="TreeGrafter"/>
</dbReference>
<comment type="pathway">
    <text evidence="3 11">Pyrimidine metabolism; UMP biosynthesis via de novo pathway.</text>
</comment>
<dbReference type="SUPFAM" id="SSF51395">
    <property type="entry name" value="FMN-linked oxidoreductases"/>
    <property type="match status" value="1"/>
</dbReference>
<evidence type="ECO:0000313" key="13">
    <source>
        <dbReference type="EMBL" id="KAF2762042.1"/>
    </source>
</evidence>
<evidence type="ECO:0000256" key="1">
    <source>
        <dbReference type="ARBA" id="ARBA00001917"/>
    </source>
</evidence>
<dbReference type="CDD" id="cd04741">
    <property type="entry name" value="DHOD_1A_like"/>
    <property type="match status" value="1"/>
</dbReference>
<accession>A0A6A6WGQ6</accession>
<dbReference type="OrthoDB" id="14784at2759"/>
<reference evidence="13" key="1">
    <citation type="journal article" date="2020" name="Stud. Mycol.">
        <title>101 Dothideomycetes genomes: a test case for predicting lifestyles and emergence of pathogens.</title>
        <authorList>
            <person name="Haridas S."/>
            <person name="Albert R."/>
            <person name="Binder M."/>
            <person name="Bloem J."/>
            <person name="Labutti K."/>
            <person name="Salamov A."/>
            <person name="Andreopoulos B."/>
            <person name="Baker S."/>
            <person name="Barry K."/>
            <person name="Bills G."/>
            <person name="Bluhm B."/>
            <person name="Cannon C."/>
            <person name="Castanera R."/>
            <person name="Culley D."/>
            <person name="Daum C."/>
            <person name="Ezra D."/>
            <person name="Gonzalez J."/>
            <person name="Henrissat B."/>
            <person name="Kuo A."/>
            <person name="Liang C."/>
            <person name="Lipzen A."/>
            <person name="Lutzoni F."/>
            <person name="Magnuson J."/>
            <person name="Mondo S."/>
            <person name="Nolan M."/>
            <person name="Ohm R."/>
            <person name="Pangilinan J."/>
            <person name="Park H.-J."/>
            <person name="Ramirez L."/>
            <person name="Alfaro M."/>
            <person name="Sun H."/>
            <person name="Tritt A."/>
            <person name="Yoshinaga Y."/>
            <person name="Zwiers L.-H."/>
            <person name="Turgeon B."/>
            <person name="Goodwin S."/>
            <person name="Spatafora J."/>
            <person name="Crous P."/>
            <person name="Grigoriev I."/>
        </authorList>
    </citation>
    <scope>NUCLEOTIDE SEQUENCE</scope>
    <source>
        <strain evidence="13">CBS 121739</strain>
    </source>
</reference>
<dbReference type="Proteomes" id="UP000799437">
    <property type="component" value="Unassembled WGS sequence"/>
</dbReference>
<dbReference type="GeneID" id="54484343"/>
<evidence type="ECO:0000256" key="6">
    <source>
        <dbReference type="ARBA" id="ARBA00022490"/>
    </source>
</evidence>
<keyword evidence="14" id="KW-1185">Reference proteome</keyword>
<dbReference type="Pfam" id="PF01180">
    <property type="entry name" value="DHO_dh"/>
    <property type="match status" value="1"/>
</dbReference>
<proteinExistence type="inferred from homology"/>
<evidence type="ECO:0000313" key="14">
    <source>
        <dbReference type="Proteomes" id="UP000799437"/>
    </source>
</evidence>
<dbReference type="InterPro" id="IPR023359">
    <property type="entry name" value="Dihydro_DH_chainA_dom2"/>
</dbReference>
<sequence>MKIEPPLLNSANPWATTYEDLLALYRCPYTGAVTTRTAMLQGFAHDDAIHRYAFFNPVTQESHQNPEAENLPSEQTASVNNLGYSPLRLSEYLSFIKQISEVAKSDSSLRRDKPFIVSVTGTASDVEVCLERIANTAQQVSMPLFMEVNLSCPNIPNKPPPAYSISALIPYLSAISKSNASVSIPIGLKLPPYTYAGQFDTLITALGSMDPCSISFLTSTNTLGSSMLLCPKSEPSKKDGSYVPVLSPTSDTQSWDHSLPSGLGGLAGSALHPLALGNVFSLQQFLRNHPTLNSIQIIGVGGVEDAEGYKRMRSVGASAVGIGTGLGRLGIGVFEKIVKALED</sequence>
<keyword evidence="9 11" id="KW-0665">Pyrimidine biosynthesis</keyword>
<comment type="cofactor">
    <cofactor evidence="1 11">
        <name>FMN</name>
        <dbReference type="ChEBI" id="CHEBI:58210"/>
    </cofactor>
</comment>
<dbReference type="InterPro" id="IPR005720">
    <property type="entry name" value="Dihydroorotate_DH_cat"/>
</dbReference>
<dbReference type="PANTHER" id="PTHR48109:SF1">
    <property type="entry name" value="DIHYDROOROTATE DEHYDROGENASE (FUMARATE)"/>
    <property type="match status" value="1"/>
</dbReference>
<dbReference type="PANTHER" id="PTHR48109">
    <property type="entry name" value="DIHYDROOROTATE DEHYDROGENASE (QUINONE), MITOCHONDRIAL-RELATED"/>
    <property type="match status" value="1"/>
</dbReference>
<evidence type="ECO:0000256" key="8">
    <source>
        <dbReference type="ARBA" id="ARBA00022643"/>
    </source>
</evidence>
<dbReference type="Gene3D" id="3.20.20.70">
    <property type="entry name" value="Aldolase class I"/>
    <property type="match status" value="1"/>
</dbReference>
<dbReference type="Gene3D" id="2.30.26.10">
    <property type="entry name" value="Dihydroorotate Dehydrogenase A, chain A, domain 2"/>
    <property type="match status" value="1"/>
</dbReference>
<protein>
    <recommendedName>
        <fullName evidence="5 11">Dihydroorotate dehydrogenase (fumarate)</fullName>
        <ecNumber evidence="11">1.3.98.1</ecNumber>
    </recommendedName>
    <alternativeName>
        <fullName evidence="11">Dihydroorotate oxidase</fullName>
    </alternativeName>
</protein>
<feature type="domain" description="Dihydroorotate dehydrogenase catalytic" evidence="12">
    <location>
        <begin position="59"/>
        <end position="342"/>
    </location>
</feature>
<dbReference type="InterPro" id="IPR033886">
    <property type="entry name" value="DHOD_1A"/>
</dbReference>
<evidence type="ECO:0000256" key="7">
    <source>
        <dbReference type="ARBA" id="ARBA00022630"/>
    </source>
</evidence>
<dbReference type="GO" id="GO:0005737">
    <property type="term" value="C:cytoplasm"/>
    <property type="evidence" value="ECO:0007669"/>
    <property type="project" value="UniProtKB-SubCell"/>
</dbReference>
<comment type="subcellular location">
    <subcellularLocation>
        <location evidence="2 11">Cytoplasm</location>
    </subcellularLocation>
</comment>
<keyword evidence="7 11" id="KW-0285">Flavoprotein</keyword>
<evidence type="ECO:0000259" key="12">
    <source>
        <dbReference type="Pfam" id="PF01180"/>
    </source>
</evidence>
<keyword evidence="10 11" id="KW-0560">Oxidoreductase</keyword>
<evidence type="ECO:0000256" key="11">
    <source>
        <dbReference type="RuleBase" id="RU364042"/>
    </source>
</evidence>
<comment type="function">
    <text evidence="11">Catalyzes the conversion of dihydroorotate to orotate with fumarate as the electron acceptor.</text>
</comment>
<dbReference type="RefSeq" id="XP_033604493.1">
    <property type="nucleotide sequence ID" value="XM_033743289.1"/>
</dbReference>
<dbReference type="UniPathway" id="UPA00070"/>
<keyword evidence="6 11" id="KW-0963">Cytoplasm</keyword>
<name>A0A6A6WGQ6_9PEZI</name>
<dbReference type="GO" id="GO:0044205">
    <property type="term" value="P:'de novo' UMP biosynthetic process"/>
    <property type="evidence" value="ECO:0007669"/>
    <property type="project" value="UniProtKB-UniPathway"/>
</dbReference>
<evidence type="ECO:0000256" key="3">
    <source>
        <dbReference type="ARBA" id="ARBA00004725"/>
    </source>
</evidence>
<keyword evidence="8 11" id="KW-0288">FMN</keyword>
<dbReference type="EMBL" id="ML996566">
    <property type="protein sequence ID" value="KAF2762042.1"/>
    <property type="molecule type" value="Genomic_DNA"/>
</dbReference>
<evidence type="ECO:0000256" key="5">
    <source>
        <dbReference type="ARBA" id="ARBA00021374"/>
    </source>
</evidence>
<organism evidence="13 14">
    <name type="scientific">Pseudovirgaria hyperparasitica</name>
    <dbReference type="NCBI Taxonomy" id="470096"/>
    <lineage>
        <taxon>Eukaryota</taxon>
        <taxon>Fungi</taxon>
        <taxon>Dikarya</taxon>
        <taxon>Ascomycota</taxon>
        <taxon>Pezizomycotina</taxon>
        <taxon>Dothideomycetes</taxon>
        <taxon>Dothideomycetes incertae sedis</taxon>
        <taxon>Acrospermales</taxon>
        <taxon>Acrospermaceae</taxon>
        <taxon>Pseudovirgaria</taxon>
    </lineage>
</organism>
<dbReference type="InterPro" id="IPR050074">
    <property type="entry name" value="DHO_dehydrogenase"/>
</dbReference>
<comment type="subunit">
    <text evidence="11">Homodimer.</text>
</comment>
<dbReference type="GO" id="GO:1990663">
    <property type="term" value="F:dihydroorotate dehydrogenase (fumarate) activity"/>
    <property type="evidence" value="ECO:0007669"/>
    <property type="project" value="UniProtKB-EC"/>
</dbReference>
<dbReference type="InterPro" id="IPR013785">
    <property type="entry name" value="Aldolase_TIM"/>
</dbReference>
<dbReference type="EC" id="1.3.98.1" evidence="11"/>
<evidence type="ECO:0000256" key="2">
    <source>
        <dbReference type="ARBA" id="ARBA00004496"/>
    </source>
</evidence>
<comment type="catalytic activity">
    <reaction evidence="11">
        <text>(S)-dihydroorotate + fumarate = orotate + succinate</text>
        <dbReference type="Rhea" id="RHEA:30059"/>
        <dbReference type="ChEBI" id="CHEBI:29806"/>
        <dbReference type="ChEBI" id="CHEBI:30031"/>
        <dbReference type="ChEBI" id="CHEBI:30839"/>
        <dbReference type="ChEBI" id="CHEBI:30864"/>
        <dbReference type="EC" id="1.3.98.1"/>
    </reaction>
</comment>
<comment type="similarity">
    <text evidence="4 11">Belongs to the dihydroorotate dehydrogenase family. Type 1 subfamily.</text>
</comment>
<evidence type="ECO:0000256" key="10">
    <source>
        <dbReference type="ARBA" id="ARBA00023002"/>
    </source>
</evidence>
<evidence type="ECO:0000256" key="9">
    <source>
        <dbReference type="ARBA" id="ARBA00022975"/>
    </source>
</evidence>